<dbReference type="InterPro" id="IPR036249">
    <property type="entry name" value="Thioredoxin-like_sf"/>
</dbReference>
<evidence type="ECO:0000313" key="1">
    <source>
        <dbReference type="EMBL" id="OBI83256.1"/>
    </source>
</evidence>
<proteinExistence type="predicted"/>
<dbReference type="STRING" id="1790.A5645_00015"/>
<accession>A0A1A3CBT4</accession>
<dbReference type="RefSeq" id="WP_065121286.1">
    <property type="nucleotide sequence ID" value="NZ_LZKQ01000154.1"/>
</dbReference>
<comment type="caution">
    <text evidence="1">The sequence shown here is derived from an EMBL/GenBank/DDBJ whole genome shotgun (WGS) entry which is preliminary data.</text>
</comment>
<organism evidence="1 2">
    <name type="scientific">Mycobacterium asiaticum</name>
    <dbReference type="NCBI Taxonomy" id="1790"/>
    <lineage>
        <taxon>Bacteria</taxon>
        <taxon>Bacillati</taxon>
        <taxon>Actinomycetota</taxon>
        <taxon>Actinomycetes</taxon>
        <taxon>Mycobacteriales</taxon>
        <taxon>Mycobacteriaceae</taxon>
        <taxon>Mycobacterium</taxon>
    </lineage>
</organism>
<dbReference type="OrthoDB" id="3572655at2"/>
<dbReference type="InterPro" id="IPR053977">
    <property type="entry name" value="Rv2466c-like"/>
</dbReference>
<dbReference type="Gene3D" id="3.40.30.10">
    <property type="entry name" value="Glutaredoxin"/>
    <property type="match status" value="1"/>
</dbReference>
<protein>
    <submittedName>
        <fullName evidence="1">Uncharacterized protein</fullName>
    </submittedName>
</protein>
<evidence type="ECO:0000313" key="2">
    <source>
        <dbReference type="Proteomes" id="UP000093795"/>
    </source>
</evidence>
<dbReference type="SUPFAM" id="SSF52833">
    <property type="entry name" value="Thioredoxin-like"/>
    <property type="match status" value="1"/>
</dbReference>
<dbReference type="Proteomes" id="UP000093795">
    <property type="component" value="Unassembled WGS sequence"/>
</dbReference>
<gene>
    <name evidence="1" type="ORF">A9X01_21150</name>
</gene>
<dbReference type="Pfam" id="PF22234">
    <property type="entry name" value="Rv2466c-like"/>
    <property type="match status" value="1"/>
</dbReference>
<dbReference type="AlphaFoldDB" id="A0A1A3CBT4"/>
<sequence length="200" mass="21892">MTRIDFYFDPVCPFAWAASRWLLDQSRSRDLDVNWHLMSLAILNAGQAVDSEKERKHLDMSRQLGRVVLAAVEVSGPKLTEPVYSALGRHLHEAGDDMTPQLVGEILSECGVDSTLAEAMFDDERDDALTLAHQESQDALGDTGGCPILCIDDACFFGPVLTGIPTGREADGLFDALMTLAHTSTFAEFQRPHDGPPAFN</sequence>
<dbReference type="EMBL" id="LZKQ01000154">
    <property type="protein sequence ID" value="OBI83256.1"/>
    <property type="molecule type" value="Genomic_DNA"/>
</dbReference>
<reference evidence="1 2" key="1">
    <citation type="submission" date="2016-06" db="EMBL/GenBank/DDBJ databases">
        <authorList>
            <person name="Kjaerup R.B."/>
            <person name="Dalgaard T.S."/>
            <person name="Juul-Madsen H.R."/>
        </authorList>
    </citation>
    <scope>NUCLEOTIDE SEQUENCE [LARGE SCALE GENOMIC DNA]</scope>
    <source>
        <strain evidence="1 2">1081914.2</strain>
    </source>
</reference>
<name>A0A1A3CBT4_MYCAS</name>